<dbReference type="Gene3D" id="3.40.630.30">
    <property type="match status" value="1"/>
</dbReference>
<feature type="domain" description="N-acetyltransferase" evidence="1">
    <location>
        <begin position="4"/>
        <end position="152"/>
    </location>
</feature>
<dbReference type="GO" id="GO:0005737">
    <property type="term" value="C:cytoplasm"/>
    <property type="evidence" value="ECO:0007669"/>
    <property type="project" value="TreeGrafter"/>
</dbReference>
<protein>
    <submittedName>
        <fullName evidence="2">GNAT family N-acetyltransferase</fullName>
    </submittedName>
</protein>
<proteinExistence type="predicted"/>
<dbReference type="GO" id="GO:0008080">
    <property type="term" value="F:N-acetyltransferase activity"/>
    <property type="evidence" value="ECO:0007669"/>
    <property type="project" value="InterPro"/>
</dbReference>
<dbReference type="CDD" id="cd04301">
    <property type="entry name" value="NAT_SF"/>
    <property type="match status" value="1"/>
</dbReference>
<dbReference type="PANTHER" id="PTHR13538:SF4">
    <property type="entry name" value="N-ALPHA-ACETYLTRANSFERASE 80"/>
    <property type="match status" value="1"/>
</dbReference>
<reference evidence="2" key="2">
    <citation type="journal article" date="2021" name="PeerJ">
        <title>Extensive microbial diversity within the chicken gut microbiome revealed by metagenomics and culture.</title>
        <authorList>
            <person name="Gilroy R."/>
            <person name="Ravi A."/>
            <person name="Getino M."/>
            <person name="Pursley I."/>
            <person name="Horton D.L."/>
            <person name="Alikhan N.F."/>
            <person name="Baker D."/>
            <person name="Gharbi K."/>
            <person name="Hall N."/>
            <person name="Watson M."/>
            <person name="Adriaenssens E.M."/>
            <person name="Foster-Nyarko E."/>
            <person name="Jarju S."/>
            <person name="Secka A."/>
            <person name="Antonio M."/>
            <person name="Oren A."/>
            <person name="Chaudhuri R.R."/>
            <person name="La Ragione R."/>
            <person name="Hildebrand F."/>
            <person name="Pallen M.J."/>
        </authorList>
    </citation>
    <scope>NUCLEOTIDE SEQUENCE</scope>
    <source>
        <strain evidence="2">CHK183-6373</strain>
    </source>
</reference>
<dbReference type="Pfam" id="PF13508">
    <property type="entry name" value="Acetyltransf_7"/>
    <property type="match status" value="1"/>
</dbReference>
<evidence type="ECO:0000313" key="3">
    <source>
        <dbReference type="Proteomes" id="UP000886884"/>
    </source>
</evidence>
<dbReference type="InterPro" id="IPR016181">
    <property type="entry name" value="Acyl_CoA_acyltransferase"/>
</dbReference>
<sequence>MARYAIFCLRERPELLLRAAEWFHEKWGIPRAAYEASMRDCLMGLGAVPQWYVTLADGAIIAGAGVIENDFHERKDLAPNVCAVYVEENWRGRGVARALLSRICADMQEKGVKTLYLTTDHTAFYEKLGWEFLCLVWEEGHARQTRMYMRKL</sequence>
<name>A0A9D1P698_9FIRM</name>
<evidence type="ECO:0000313" key="2">
    <source>
        <dbReference type="EMBL" id="HIV26837.1"/>
    </source>
</evidence>
<dbReference type="EMBL" id="DVOT01000050">
    <property type="protein sequence ID" value="HIV26837.1"/>
    <property type="molecule type" value="Genomic_DNA"/>
</dbReference>
<evidence type="ECO:0000259" key="1">
    <source>
        <dbReference type="PROSITE" id="PS51186"/>
    </source>
</evidence>
<dbReference type="PROSITE" id="PS51186">
    <property type="entry name" value="GNAT"/>
    <property type="match status" value="1"/>
</dbReference>
<accession>A0A9D1P698</accession>
<dbReference type="AlphaFoldDB" id="A0A9D1P698"/>
<dbReference type="InterPro" id="IPR000182">
    <property type="entry name" value="GNAT_dom"/>
</dbReference>
<dbReference type="GO" id="GO:1905502">
    <property type="term" value="F:acetyl-CoA binding"/>
    <property type="evidence" value="ECO:0007669"/>
    <property type="project" value="TreeGrafter"/>
</dbReference>
<comment type="caution">
    <text evidence="2">The sequence shown here is derived from an EMBL/GenBank/DDBJ whole genome shotgun (WGS) entry which is preliminary data.</text>
</comment>
<organism evidence="2 3">
    <name type="scientific">Candidatus Ornithocaccomicrobium faecavium</name>
    <dbReference type="NCBI Taxonomy" id="2840890"/>
    <lineage>
        <taxon>Bacteria</taxon>
        <taxon>Bacillati</taxon>
        <taxon>Bacillota</taxon>
        <taxon>Clostridia</taxon>
        <taxon>Candidatus Ornithocaccomicrobium</taxon>
    </lineage>
</organism>
<gene>
    <name evidence="2" type="ORF">IAA64_02625</name>
</gene>
<dbReference type="SUPFAM" id="SSF55729">
    <property type="entry name" value="Acyl-CoA N-acyltransferases (Nat)"/>
    <property type="match status" value="1"/>
</dbReference>
<dbReference type="PANTHER" id="PTHR13538">
    <property type="entry name" value="N-ACETYLTRANSFERASE 6"/>
    <property type="match status" value="1"/>
</dbReference>
<reference evidence="2" key="1">
    <citation type="submission" date="2020-10" db="EMBL/GenBank/DDBJ databases">
        <authorList>
            <person name="Gilroy R."/>
        </authorList>
    </citation>
    <scope>NUCLEOTIDE SEQUENCE</scope>
    <source>
        <strain evidence="2">CHK183-6373</strain>
    </source>
</reference>
<dbReference type="Proteomes" id="UP000886884">
    <property type="component" value="Unassembled WGS sequence"/>
</dbReference>
<dbReference type="InterPro" id="IPR039840">
    <property type="entry name" value="NAA80"/>
</dbReference>